<feature type="compositionally biased region" description="Basic residues" evidence="3">
    <location>
        <begin position="648"/>
        <end position="659"/>
    </location>
</feature>
<dbReference type="PANTHER" id="PTHR23280:SF25">
    <property type="entry name" value="MOESIN_EZRIN_RADIXIN HOMOLOG 1"/>
    <property type="match status" value="1"/>
</dbReference>
<evidence type="ECO:0000256" key="2">
    <source>
        <dbReference type="ARBA" id="ARBA00022490"/>
    </source>
</evidence>
<dbReference type="InterPro" id="IPR019747">
    <property type="entry name" value="FERM_CS"/>
</dbReference>
<dbReference type="PROSITE" id="PS00661">
    <property type="entry name" value="FERM_2"/>
    <property type="match status" value="1"/>
</dbReference>
<dbReference type="SUPFAM" id="SSF54236">
    <property type="entry name" value="Ubiquitin-like"/>
    <property type="match status" value="1"/>
</dbReference>
<feature type="domain" description="FERM" evidence="4">
    <location>
        <begin position="11"/>
        <end position="300"/>
    </location>
</feature>
<feature type="compositionally biased region" description="Basic residues" evidence="3">
    <location>
        <begin position="445"/>
        <end position="456"/>
    </location>
</feature>
<reference evidence="5" key="1">
    <citation type="submission" date="2020-04" db="EMBL/GenBank/DDBJ databases">
        <authorList>
            <person name="Neveu A P."/>
        </authorList>
    </citation>
    <scope>NUCLEOTIDE SEQUENCE</scope>
    <source>
        <tissue evidence="5">Whole embryo</tissue>
    </source>
</reference>
<dbReference type="InterPro" id="IPR014352">
    <property type="entry name" value="FERM/acyl-CoA-bd_prot_sf"/>
</dbReference>
<feature type="compositionally biased region" description="Polar residues" evidence="3">
    <location>
        <begin position="598"/>
        <end position="612"/>
    </location>
</feature>
<dbReference type="Pfam" id="PF09380">
    <property type="entry name" value="FERM_C"/>
    <property type="match status" value="1"/>
</dbReference>
<dbReference type="GO" id="GO:0031032">
    <property type="term" value="P:actomyosin structure organization"/>
    <property type="evidence" value="ECO:0007669"/>
    <property type="project" value="TreeGrafter"/>
</dbReference>
<dbReference type="InterPro" id="IPR018980">
    <property type="entry name" value="FERM_PH-like_C"/>
</dbReference>
<evidence type="ECO:0000256" key="1">
    <source>
        <dbReference type="ARBA" id="ARBA00004496"/>
    </source>
</evidence>
<feature type="compositionally biased region" description="Basic and acidic residues" evidence="3">
    <location>
        <begin position="475"/>
        <end position="491"/>
    </location>
</feature>
<dbReference type="SMART" id="SM00295">
    <property type="entry name" value="B41"/>
    <property type="match status" value="1"/>
</dbReference>
<dbReference type="InterPro" id="IPR019749">
    <property type="entry name" value="Band_41_domain"/>
</dbReference>
<dbReference type="GO" id="GO:0016020">
    <property type="term" value="C:membrane"/>
    <property type="evidence" value="ECO:0007669"/>
    <property type="project" value="UniProtKB-ARBA"/>
</dbReference>
<evidence type="ECO:0000313" key="5">
    <source>
        <dbReference type="EMBL" id="CAB3247144.1"/>
    </source>
</evidence>
<dbReference type="InterPro" id="IPR035963">
    <property type="entry name" value="FERM_2"/>
</dbReference>
<dbReference type="Pfam" id="PF08736">
    <property type="entry name" value="FA"/>
    <property type="match status" value="1"/>
</dbReference>
<dbReference type="InterPro" id="IPR029071">
    <property type="entry name" value="Ubiquitin-like_domsf"/>
</dbReference>
<dbReference type="EMBL" id="LR785271">
    <property type="protein sequence ID" value="CAB3247144.1"/>
    <property type="molecule type" value="mRNA"/>
</dbReference>
<comment type="subcellular location">
    <subcellularLocation>
        <location evidence="1">Cytoplasm</location>
    </subcellularLocation>
</comment>
<dbReference type="SMART" id="SM01196">
    <property type="entry name" value="FERM_C"/>
    <property type="match status" value="1"/>
</dbReference>
<dbReference type="PRINTS" id="PR00935">
    <property type="entry name" value="BAND41"/>
</dbReference>
<dbReference type="Pfam" id="PF09379">
    <property type="entry name" value="FERM_N"/>
    <property type="match status" value="1"/>
</dbReference>
<dbReference type="Gene3D" id="2.30.29.30">
    <property type="entry name" value="Pleckstrin-homology domain (PH domain)/Phosphotyrosine-binding domain (PTB)"/>
    <property type="match status" value="1"/>
</dbReference>
<dbReference type="InterPro" id="IPR000299">
    <property type="entry name" value="FERM_domain"/>
</dbReference>
<dbReference type="CDD" id="cd14473">
    <property type="entry name" value="FERM_B-lobe"/>
    <property type="match status" value="1"/>
</dbReference>
<feature type="compositionally biased region" description="Basic residues" evidence="3">
    <location>
        <begin position="563"/>
        <end position="572"/>
    </location>
</feature>
<dbReference type="InterPro" id="IPR014847">
    <property type="entry name" value="FA"/>
</dbReference>
<dbReference type="PROSITE" id="PS50057">
    <property type="entry name" value="FERM_3"/>
    <property type="match status" value="1"/>
</dbReference>
<feature type="region of interest" description="Disordered" evidence="3">
    <location>
        <begin position="401"/>
        <end position="577"/>
    </location>
</feature>
<dbReference type="SMART" id="SM01195">
    <property type="entry name" value="FA"/>
    <property type="match status" value="1"/>
</dbReference>
<dbReference type="AlphaFoldDB" id="A0A6F9DDW3"/>
<dbReference type="Gene3D" id="3.10.20.90">
    <property type="entry name" value="Phosphatidylinositol 3-kinase Catalytic Subunit, Chain A, domain 1"/>
    <property type="match status" value="1"/>
</dbReference>
<keyword evidence="2" id="KW-0963">Cytoplasm</keyword>
<dbReference type="FunFam" id="2.30.29.30:FF:000002">
    <property type="entry name" value="Band 4.1-like protein 5 isoform 1"/>
    <property type="match status" value="1"/>
</dbReference>
<feature type="region of interest" description="Disordered" evidence="3">
    <location>
        <begin position="598"/>
        <end position="681"/>
    </location>
</feature>
<accession>A0A6F9DDW3</accession>
<organism evidence="5">
    <name type="scientific">Phallusia mammillata</name>
    <dbReference type="NCBI Taxonomy" id="59560"/>
    <lineage>
        <taxon>Eukaryota</taxon>
        <taxon>Metazoa</taxon>
        <taxon>Chordata</taxon>
        <taxon>Tunicata</taxon>
        <taxon>Ascidiacea</taxon>
        <taxon>Phlebobranchia</taxon>
        <taxon>Ascidiidae</taxon>
        <taxon>Phallusia</taxon>
    </lineage>
</organism>
<dbReference type="GO" id="GO:0005856">
    <property type="term" value="C:cytoskeleton"/>
    <property type="evidence" value="ECO:0007669"/>
    <property type="project" value="TreeGrafter"/>
</dbReference>
<dbReference type="FunFam" id="1.20.80.10:FF:000003">
    <property type="entry name" value="Tyrosine-protein phosphatase non-receptor type 4"/>
    <property type="match status" value="1"/>
</dbReference>
<feature type="region of interest" description="Disordered" evidence="3">
    <location>
        <begin position="323"/>
        <end position="351"/>
    </location>
</feature>
<dbReference type="InterPro" id="IPR019748">
    <property type="entry name" value="FERM_central"/>
</dbReference>
<dbReference type="PANTHER" id="PTHR23280">
    <property type="entry name" value="4.1 G PROTEIN"/>
    <property type="match status" value="1"/>
</dbReference>
<dbReference type="GO" id="GO:0005737">
    <property type="term" value="C:cytoplasm"/>
    <property type="evidence" value="ECO:0007669"/>
    <property type="project" value="UniProtKB-SubCell"/>
</dbReference>
<sequence length="681" mass="79309">MLCCVKQKEPFSCEVSLLDGSHVTFSKNQNIKVTSKGHVLLEVVCHHLNLVEKDYFGIKFVDLSYNNRWLDPAKALCNDEQLMKVISAGQCSLKFAVKFYPADPCSCKEEVTRYQFFLQLKQDILTSRLPCSWKKAAELSALALQSEIGDFHPSEHKSGYVSEFRFVQNQDEQFEYEVGRLHAMFKGLVPASAEMQYLRKCRQLDMYGVEMNPVKGDAGMQFMLGISPRGIETFKNKYRIAVYYWPRITLVDYKDRRMKITVKTKQGNESIHNFELRSSEECQLIWKSVVEHHVFYRLPQNVVNTTWNNKFRYSGRTEAEILQSEVEREEPEVHRGSSKRYPPRSAKDGEEAVAKENIENNNKNMTTTQNDDRQNTQWNQVMEKKGMFSVSDVEQNMAVKYMTPKSERRERNRQLQSLSDTENRNRKHRSGRGRSSGEESDSPSKRRIRSRARQKHSNYQSDASDVSHRRKRRNYHTDTEMGNRVRLDIEKSKRRQNSISSPQSESRSQRRQKRLSREDEAARQQLWQHFRRDVVEPTEPTDAIIMNDISYTEVKTEGNPNPSRRHRHRSTNKRSSTVSGFSALTLDDGMVSPLQITTTVQQEKQRSMQSNGHNHHHKYKSPQKPGKDWDTKTSLSVEDFRSVSSVGGKHHRSRHHKTRTPATPESAQKRNIDFKPVYSEI</sequence>
<gene>
    <name evidence="5" type="primary">Frmd5</name>
</gene>
<name>A0A6F9DDW3_9ASCI</name>
<dbReference type="Gene3D" id="1.20.80.10">
    <property type="match status" value="1"/>
</dbReference>
<dbReference type="InterPro" id="IPR018979">
    <property type="entry name" value="FERM_N"/>
</dbReference>
<feature type="compositionally biased region" description="Low complexity" evidence="3">
    <location>
        <begin position="497"/>
        <end position="506"/>
    </location>
</feature>
<evidence type="ECO:0000256" key="3">
    <source>
        <dbReference type="SAM" id="MobiDB-lite"/>
    </source>
</evidence>
<dbReference type="Pfam" id="PF00373">
    <property type="entry name" value="FERM_M"/>
    <property type="match status" value="1"/>
</dbReference>
<dbReference type="InterPro" id="IPR011993">
    <property type="entry name" value="PH-like_dom_sf"/>
</dbReference>
<dbReference type="SUPFAM" id="SSF47031">
    <property type="entry name" value="Second domain of FERM"/>
    <property type="match status" value="1"/>
</dbReference>
<protein>
    <submittedName>
        <fullName evidence="5">Band 4.1-like protein 4</fullName>
    </submittedName>
</protein>
<evidence type="ECO:0000259" key="4">
    <source>
        <dbReference type="PROSITE" id="PS50057"/>
    </source>
</evidence>
<dbReference type="SUPFAM" id="SSF50729">
    <property type="entry name" value="PH domain-like"/>
    <property type="match status" value="1"/>
</dbReference>
<proteinExistence type="evidence at transcript level"/>